<dbReference type="Gene3D" id="3.40.50.1820">
    <property type="entry name" value="alpha/beta hydrolase"/>
    <property type="match status" value="1"/>
</dbReference>
<proteinExistence type="predicted"/>
<dbReference type="EMBL" id="CP092365">
    <property type="protein sequence ID" value="ULN53536.1"/>
    <property type="molecule type" value="Genomic_DNA"/>
</dbReference>
<dbReference type="InterPro" id="IPR050266">
    <property type="entry name" value="AB_hydrolase_sf"/>
</dbReference>
<keyword evidence="3" id="KW-1185">Reference proteome</keyword>
<dbReference type="RefSeq" id="WP_240171787.1">
    <property type="nucleotide sequence ID" value="NZ_CP092365.1"/>
</dbReference>
<evidence type="ECO:0000259" key="1">
    <source>
        <dbReference type="Pfam" id="PF00561"/>
    </source>
</evidence>
<dbReference type="SUPFAM" id="SSF53474">
    <property type="entry name" value="alpha/beta-Hydrolases"/>
    <property type="match status" value="1"/>
</dbReference>
<dbReference type="Pfam" id="PF00561">
    <property type="entry name" value="Abhydrolase_1"/>
    <property type="match status" value="1"/>
</dbReference>
<evidence type="ECO:0000313" key="2">
    <source>
        <dbReference type="EMBL" id="ULN53536.1"/>
    </source>
</evidence>
<evidence type="ECO:0000313" key="3">
    <source>
        <dbReference type="Proteomes" id="UP001055200"/>
    </source>
</evidence>
<dbReference type="PANTHER" id="PTHR43798">
    <property type="entry name" value="MONOACYLGLYCEROL LIPASE"/>
    <property type="match status" value="1"/>
</dbReference>
<organism evidence="2 3">
    <name type="scientific">Mycolicibacillus parakoreensis</name>
    <dbReference type="NCBI Taxonomy" id="1069221"/>
    <lineage>
        <taxon>Bacteria</taxon>
        <taxon>Bacillati</taxon>
        <taxon>Actinomycetota</taxon>
        <taxon>Actinomycetes</taxon>
        <taxon>Mycobacteriales</taxon>
        <taxon>Mycobacteriaceae</taxon>
        <taxon>Mycolicibacillus</taxon>
    </lineage>
</organism>
<feature type="domain" description="AB hydrolase-1" evidence="1">
    <location>
        <begin position="30"/>
        <end position="263"/>
    </location>
</feature>
<dbReference type="InterPro" id="IPR000073">
    <property type="entry name" value="AB_hydrolase_1"/>
</dbReference>
<gene>
    <name evidence="2" type="ORF">MIU77_04155</name>
</gene>
<sequence length="287" mass="31503">MTGADAGAARRAEIDLTIGTVRYRDEGAGPPLVFVHGVFVDGTLWQPVVDRLRDRFRCLTPDWPLGAHTVPTRPGAEVTPRGVAHAIGEFLAALDLREVTLVANDTGGAITQLLLADGCERVARVVLTPCDSFDNFLPRSLRILQVAPRVPGLLTLGAVLMGPRWVQRQVYRTLAKRPVAASTLANWMRPFRTDPAVRADAGRFLRAIDRADTLAAADRLSEFTAPVLLLWARHAPYFPYRHAERWAAILPDATLVEVPDSRTFVCRDQPEFTADRIAAFAAAPSVR</sequence>
<name>A0ABY3U705_9MYCO</name>
<accession>A0ABY3U705</accession>
<keyword evidence="2" id="KW-0378">Hydrolase</keyword>
<reference evidence="2" key="1">
    <citation type="submission" date="2022-08" db="EMBL/GenBank/DDBJ databases">
        <title>Complete genome sequence of 14 non-tuberculosis mycobacteria type-strains.</title>
        <authorList>
            <person name="Igarashi Y."/>
            <person name="Osugi A."/>
            <person name="Mitarai S."/>
        </authorList>
    </citation>
    <scope>NUCLEOTIDE SEQUENCE</scope>
    <source>
        <strain evidence="2">DSM 45575</strain>
    </source>
</reference>
<dbReference type="InterPro" id="IPR029058">
    <property type="entry name" value="AB_hydrolase_fold"/>
</dbReference>
<dbReference type="GO" id="GO:0016787">
    <property type="term" value="F:hydrolase activity"/>
    <property type="evidence" value="ECO:0007669"/>
    <property type="project" value="UniProtKB-KW"/>
</dbReference>
<dbReference type="Proteomes" id="UP001055200">
    <property type="component" value="Chromosome"/>
</dbReference>
<protein>
    <submittedName>
        <fullName evidence="2">Alpha/beta hydrolase</fullName>
    </submittedName>
</protein>